<dbReference type="Proteomes" id="UP000198634">
    <property type="component" value="Unassembled WGS sequence"/>
</dbReference>
<evidence type="ECO:0000313" key="2">
    <source>
        <dbReference type="Proteomes" id="UP000198634"/>
    </source>
</evidence>
<protein>
    <recommendedName>
        <fullName evidence="3">HEPN domain-containing protein</fullName>
    </recommendedName>
</protein>
<evidence type="ECO:0008006" key="3">
    <source>
        <dbReference type="Google" id="ProtNLM"/>
    </source>
</evidence>
<dbReference type="AlphaFoldDB" id="A0A1H9EIT6"/>
<dbReference type="EMBL" id="FOEP01000005">
    <property type="protein sequence ID" value="SEQ25579.1"/>
    <property type="molecule type" value="Genomic_DNA"/>
</dbReference>
<evidence type="ECO:0000313" key="1">
    <source>
        <dbReference type="EMBL" id="SEQ25579.1"/>
    </source>
</evidence>
<keyword evidence="2" id="KW-1185">Reference proteome</keyword>
<reference evidence="1 2" key="1">
    <citation type="submission" date="2016-10" db="EMBL/GenBank/DDBJ databases">
        <authorList>
            <person name="de Groot N.N."/>
        </authorList>
    </citation>
    <scope>NUCLEOTIDE SEQUENCE [LARGE SCALE GENOMIC DNA]</scope>
    <source>
        <strain evidence="1 2">DSM 22007</strain>
    </source>
</reference>
<organism evidence="1 2">
    <name type="scientific">Thalassovita taeanensis</name>
    <dbReference type="NCBI Taxonomy" id="657014"/>
    <lineage>
        <taxon>Bacteria</taxon>
        <taxon>Pseudomonadati</taxon>
        <taxon>Pseudomonadota</taxon>
        <taxon>Alphaproteobacteria</taxon>
        <taxon>Rhodobacterales</taxon>
        <taxon>Roseobacteraceae</taxon>
        <taxon>Thalassovita</taxon>
    </lineage>
</organism>
<sequence>MRYRLHHQFFWSAQQALEKYLKCAHLLNLGPVSEFSHGLLDIFEKVQRFSGKLIPDLFIPPSYFPKIPVRNDFEEYSKFVERISDYGSPDIRYRHYSIAPLGFDLHKLDELCFLLRRVCMPLEIVQKVSGKSYRTLLLESPNWQPHPTMKCLKPYSSKPSLEVLYNFKWRNFSFHEDFALEEREIHTGQSAQNSEIYLTIEQLPNSEAQAALEWLLSSVRLHKEDRKVIRQALSSQKQ</sequence>
<gene>
    <name evidence="1" type="ORF">SAMN04488092_10567</name>
</gene>
<name>A0A1H9EIT6_9RHOB</name>
<proteinExistence type="predicted"/>
<dbReference type="STRING" id="657014.SAMN04488092_10567"/>
<accession>A0A1H9EIT6</accession>